<dbReference type="HOGENOM" id="CLU_1298014_0_0_9"/>
<dbReference type="InterPro" id="IPR009091">
    <property type="entry name" value="RCC1/BLIP-II"/>
</dbReference>
<evidence type="ECO:0000313" key="2">
    <source>
        <dbReference type="Proteomes" id="UP000000370"/>
    </source>
</evidence>
<dbReference type="eggNOG" id="ENOG5033ZFZ">
    <property type="taxonomic scope" value="Bacteria"/>
</dbReference>
<protein>
    <submittedName>
        <fullName evidence="1">Uncharacterized protein</fullName>
    </submittedName>
</protein>
<name>A9KLD0_LACP7</name>
<keyword evidence="2" id="KW-1185">Reference proteome</keyword>
<sequence>MSKGNLFYDSLQYLLTLNKEEPFVYINENISYLGFRALLQNGDILYQGLGEYNRYQMKEESPVFLSGSYILTDQGNVYYLKTDIDGDSDIMNIDLKCVYNGGDIAVINASETAARCLGLRKNGRVISWSDIAPLEVTDWKNVIAIEQGFNYAVGLTAKGKVLYVDYSASSTEAVTKVLVSWTEVVQIATYSDTIVGLRQDGSCLFLDIAAYK</sequence>
<dbReference type="KEGG" id="cpy:Cphy_0873"/>
<dbReference type="OrthoDB" id="9796385at2"/>
<dbReference type="RefSeq" id="WP_012198904.1">
    <property type="nucleotide sequence ID" value="NC_010001.1"/>
</dbReference>
<gene>
    <name evidence="1" type="ordered locus">Cphy_0873</name>
</gene>
<dbReference type="AlphaFoldDB" id="A9KLD0"/>
<dbReference type="EMBL" id="CP000885">
    <property type="protein sequence ID" value="ABX41259.1"/>
    <property type="molecule type" value="Genomic_DNA"/>
</dbReference>
<reference evidence="2" key="1">
    <citation type="submission" date="2007-11" db="EMBL/GenBank/DDBJ databases">
        <title>Complete genome sequence of Clostridium phytofermentans ISDg.</title>
        <authorList>
            <person name="Leschine S.B."/>
            <person name="Warnick T.A."/>
            <person name="Blanchard J.L."/>
            <person name="Schnell D.J."/>
            <person name="Petit E.L."/>
            <person name="LaTouf W.G."/>
            <person name="Copeland A."/>
            <person name="Lucas S."/>
            <person name="Lapidus A."/>
            <person name="Barry K."/>
            <person name="Glavina del Rio T."/>
            <person name="Dalin E."/>
            <person name="Tice H."/>
            <person name="Pitluck S."/>
            <person name="Kiss H."/>
            <person name="Brettin T."/>
            <person name="Bruce D."/>
            <person name="Detter J.C."/>
            <person name="Han C."/>
            <person name="Kuske C."/>
            <person name="Schmutz J."/>
            <person name="Larimer F."/>
            <person name="Land M."/>
            <person name="Hauser L."/>
            <person name="Kyrpides N."/>
            <person name="Kim E.A."/>
            <person name="Richardson P."/>
        </authorList>
    </citation>
    <scope>NUCLEOTIDE SEQUENCE [LARGE SCALE GENOMIC DNA]</scope>
    <source>
        <strain evidence="2">ATCC 700394 / DSM 18823 / ISDg</strain>
    </source>
</reference>
<organism evidence="1 2">
    <name type="scientific">Lachnoclostridium phytofermentans (strain ATCC 700394 / DSM 18823 / ISDg)</name>
    <name type="common">Clostridium phytofermentans</name>
    <dbReference type="NCBI Taxonomy" id="357809"/>
    <lineage>
        <taxon>Bacteria</taxon>
        <taxon>Bacillati</taxon>
        <taxon>Bacillota</taxon>
        <taxon>Clostridia</taxon>
        <taxon>Lachnospirales</taxon>
        <taxon>Lachnospiraceae</taxon>
    </lineage>
</organism>
<accession>A9KLD0</accession>
<proteinExistence type="predicted"/>
<evidence type="ECO:0000313" key="1">
    <source>
        <dbReference type="EMBL" id="ABX41259.1"/>
    </source>
</evidence>
<dbReference type="Proteomes" id="UP000000370">
    <property type="component" value="Chromosome"/>
</dbReference>
<dbReference type="SUPFAM" id="SSF50985">
    <property type="entry name" value="RCC1/BLIP-II"/>
    <property type="match status" value="1"/>
</dbReference>